<dbReference type="Gene3D" id="3.90.1170.40">
    <property type="entry name" value="Molybdopterin biosynthesis MoaE subunit"/>
    <property type="match status" value="1"/>
</dbReference>
<proteinExistence type="predicted"/>
<dbReference type="CDD" id="cd00756">
    <property type="entry name" value="MoaE"/>
    <property type="match status" value="1"/>
</dbReference>
<sequence length="135" mass="15032">MIKITDKPISPELVVNQVKTAGSGCVATYVGLIRGHSRGKPVLSVEYADSKGTAESRLQEIASDIRRKWQLENLAIYHRIGKLKVREINLVVAIASAHRQEAFAACQSAVDQFKQKPPTRKKETYQDGSTLIERE</sequence>
<protein>
    <submittedName>
        <fullName evidence="2">Uncharacterized protein</fullName>
    </submittedName>
</protein>
<accession>X0SYA7</accession>
<dbReference type="InterPro" id="IPR036563">
    <property type="entry name" value="MoaE_sf"/>
</dbReference>
<dbReference type="AlphaFoldDB" id="X0SYA7"/>
<dbReference type="Pfam" id="PF02391">
    <property type="entry name" value="MoaE"/>
    <property type="match status" value="1"/>
</dbReference>
<organism evidence="2">
    <name type="scientific">marine sediment metagenome</name>
    <dbReference type="NCBI Taxonomy" id="412755"/>
    <lineage>
        <taxon>unclassified sequences</taxon>
        <taxon>metagenomes</taxon>
        <taxon>ecological metagenomes</taxon>
    </lineage>
</organism>
<evidence type="ECO:0000256" key="1">
    <source>
        <dbReference type="SAM" id="MobiDB-lite"/>
    </source>
</evidence>
<dbReference type="EMBL" id="BARS01007281">
    <property type="protein sequence ID" value="GAF80907.1"/>
    <property type="molecule type" value="Genomic_DNA"/>
</dbReference>
<dbReference type="InterPro" id="IPR003448">
    <property type="entry name" value="Mopterin_biosynth_MoaE"/>
</dbReference>
<feature type="region of interest" description="Disordered" evidence="1">
    <location>
        <begin position="115"/>
        <end position="135"/>
    </location>
</feature>
<reference evidence="2" key="1">
    <citation type="journal article" date="2014" name="Front. Microbiol.">
        <title>High frequency of phylogenetically diverse reductive dehalogenase-homologous genes in deep subseafloor sedimentary metagenomes.</title>
        <authorList>
            <person name="Kawai M."/>
            <person name="Futagami T."/>
            <person name="Toyoda A."/>
            <person name="Takaki Y."/>
            <person name="Nishi S."/>
            <person name="Hori S."/>
            <person name="Arai W."/>
            <person name="Tsubouchi T."/>
            <person name="Morono Y."/>
            <person name="Uchiyama I."/>
            <person name="Ito T."/>
            <person name="Fujiyama A."/>
            <person name="Inagaki F."/>
            <person name="Takami H."/>
        </authorList>
    </citation>
    <scope>NUCLEOTIDE SEQUENCE</scope>
    <source>
        <strain evidence="2">Expedition CK06-06</strain>
    </source>
</reference>
<name>X0SYA7_9ZZZZ</name>
<evidence type="ECO:0000313" key="2">
    <source>
        <dbReference type="EMBL" id="GAF80907.1"/>
    </source>
</evidence>
<dbReference type="PANTHER" id="PTHR23404">
    <property type="entry name" value="MOLYBDOPTERIN SYNTHASE RELATED"/>
    <property type="match status" value="1"/>
</dbReference>
<comment type="caution">
    <text evidence="2">The sequence shown here is derived from an EMBL/GenBank/DDBJ whole genome shotgun (WGS) entry which is preliminary data.</text>
</comment>
<dbReference type="SUPFAM" id="SSF54690">
    <property type="entry name" value="Molybdopterin synthase subunit MoaE"/>
    <property type="match status" value="1"/>
</dbReference>
<dbReference type="GO" id="GO:0006777">
    <property type="term" value="P:Mo-molybdopterin cofactor biosynthetic process"/>
    <property type="evidence" value="ECO:0007669"/>
    <property type="project" value="InterPro"/>
</dbReference>
<gene>
    <name evidence="2" type="ORF">S01H1_14042</name>
</gene>